<dbReference type="Pfam" id="PF13229">
    <property type="entry name" value="Beta_helix"/>
    <property type="match status" value="1"/>
</dbReference>
<accession>A0A5B8MPU8</accession>
<feature type="region of interest" description="Disordered" evidence="2">
    <location>
        <begin position="42"/>
        <end position="62"/>
    </location>
</feature>
<protein>
    <recommendedName>
        <fullName evidence="3">Right handed beta helix domain-containing protein</fullName>
    </recommendedName>
</protein>
<dbReference type="AlphaFoldDB" id="A0A5B8MPU8"/>
<dbReference type="PANTHER" id="PTHR22990:SF15">
    <property type="entry name" value="F-BOX ONLY PROTEIN 10"/>
    <property type="match status" value="1"/>
</dbReference>
<evidence type="ECO:0000256" key="1">
    <source>
        <dbReference type="ARBA" id="ARBA00022737"/>
    </source>
</evidence>
<evidence type="ECO:0000313" key="4">
    <source>
        <dbReference type="EMBL" id="CAD9715080.1"/>
    </source>
</evidence>
<dbReference type="InterPro" id="IPR039448">
    <property type="entry name" value="Beta_helix"/>
</dbReference>
<evidence type="ECO:0000256" key="2">
    <source>
        <dbReference type="SAM" id="MobiDB-lite"/>
    </source>
</evidence>
<dbReference type="STRING" id="1764295.A0A5B8MPU8"/>
<reference evidence="4" key="2">
    <citation type="submission" date="2021-01" db="EMBL/GenBank/DDBJ databases">
        <authorList>
            <person name="Corre E."/>
            <person name="Pelletier E."/>
            <person name="Niang G."/>
            <person name="Scheremetjew M."/>
            <person name="Finn R."/>
            <person name="Kale V."/>
            <person name="Holt S."/>
            <person name="Cochrane G."/>
            <person name="Meng A."/>
            <person name="Brown T."/>
            <person name="Cohen L."/>
        </authorList>
    </citation>
    <scope>NUCLEOTIDE SEQUENCE</scope>
    <source>
        <strain evidence="4">CCMP1205</strain>
    </source>
</reference>
<evidence type="ECO:0000313" key="6">
    <source>
        <dbReference type="EMBL" id="QDZ21625.1"/>
    </source>
</evidence>
<dbReference type="Gene3D" id="2.160.20.10">
    <property type="entry name" value="Single-stranded right-handed beta-helix, Pectin lyase-like"/>
    <property type="match status" value="1"/>
</dbReference>
<dbReference type="InterPro" id="IPR011990">
    <property type="entry name" value="TPR-like_helical_dom_sf"/>
</dbReference>
<dbReference type="EMBL" id="HBHL01006116">
    <property type="protein sequence ID" value="CAD9715080.1"/>
    <property type="molecule type" value="Transcribed_RNA"/>
</dbReference>
<dbReference type="OrthoDB" id="626167at2759"/>
<dbReference type="PANTHER" id="PTHR22990">
    <property type="entry name" value="F-BOX ONLY PROTEIN"/>
    <property type="match status" value="1"/>
</dbReference>
<dbReference type="Proteomes" id="UP000316726">
    <property type="component" value="Chromosome 6"/>
</dbReference>
<name>A0A5B8MPU8_9CHLO</name>
<dbReference type="InterPro" id="IPR051550">
    <property type="entry name" value="SCF-Subunits/Alg-Epimerases"/>
</dbReference>
<sequence length="618" mass="67602">MGGATLKGKLEERWKKLGEGPEVEDALKRGGKLSEETVELRRRAAVGEGEPGREEEEEDSLEYREVFSSGRKKDAEPAIVELSLVEIKERAKEALLDEDYEEAEGLYTEGLMEIRRMVSDKGQDCGSGGGEGGENRVDYGDMNDAASILYSNRSLVRKKQQRWLESIADAYAAHKLRPDWAKPYYRIAQAKACQLEYRGAIAACRQGQKLLDQNGSRSTEFVELMDQISNAAFLAGSLAGFDGRLLQVRSAGEEAWLGREAPANPLIDEVPEELSMNSLGLDDSGDVDSGTRAALVAKRKNDAIQAGTAQLSFRSIRDAVEEAKDGDRILILRGIHNTGGTTIFVNKRILIRSEGTLEETTIDHRGNSPIFRLTRSAVLQNINIDMTGFRESVFVYGGPEVSPVIEHCKFTCSGDGAISVAGRANPVVRRCEIASCKKVGLKLFEQARGEYVDLRITSCQQQAVKLMERSSGKFYNCSFTKNEEEGVVVMDAAEAVLRDCVVAKNSGPGADVSGKGKIAAENCQIEGNVGGLWLWDSAKAVVSESTIEGGTSHVILADGDSLPRVVSCTVEGMIQATEEAWEGICMETNTLIEPLKSVELPPESGPFHFEPVWYERKQ</sequence>
<reference evidence="6 7" key="1">
    <citation type="submission" date="2018-07" db="EMBL/GenBank/DDBJ databases">
        <title>The complete nuclear genome of the prasinophyte Chloropicon primus (CCMP1205).</title>
        <authorList>
            <person name="Pombert J.-F."/>
            <person name="Otis C."/>
            <person name="Turmel M."/>
            <person name="Lemieux C."/>
        </authorList>
    </citation>
    <scope>NUCLEOTIDE SEQUENCE [LARGE SCALE GENOMIC DNA]</scope>
    <source>
        <strain evidence="6 7">CCMP1205</strain>
    </source>
</reference>
<dbReference type="EMBL" id="HBHL01006117">
    <property type="protein sequence ID" value="CAD9715081.1"/>
    <property type="molecule type" value="Transcribed_RNA"/>
</dbReference>
<evidence type="ECO:0000313" key="7">
    <source>
        <dbReference type="Proteomes" id="UP000316726"/>
    </source>
</evidence>
<gene>
    <name evidence="6" type="ORF">A3770_06p41430</name>
    <name evidence="4" type="ORF">CPRI1469_LOCUS3934</name>
    <name evidence="5" type="ORF">CPRI1469_LOCUS3935</name>
</gene>
<dbReference type="SUPFAM" id="SSF48452">
    <property type="entry name" value="TPR-like"/>
    <property type="match status" value="1"/>
</dbReference>
<evidence type="ECO:0000259" key="3">
    <source>
        <dbReference type="Pfam" id="PF13229"/>
    </source>
</evidence>
<keyword evidence="7" id="KW-1185">Reference proteome</keyword>
<proteinExistence type="predicted"/>
<evidence type="ECO:0000313" key="5">
    <source>
        <dbReference type="EMBL" id="CAD9715081.1"/>
    </source>
</evidence>
<dbReference type="Gene3D" id="1.25.40.10">
    <property type="entry name" value="Tetratricopeptide repeat domain"/>
    <property type="match status" value="1"/>
</dbReference>
<feature type="domain" description="Right handed beta helix" evidence="3">
    <location>
        <begin position="400"/>
        <end position="516"/>
    </location>
</feature>
<dbReference type="InterPro" id="IPR012334">
    <property type="entry name" value="Pectin_lyas_fold"/>
</dbReference>
<dbReference type="SUPFAM" id="SSF51126">
    <property type="entry name" value="Pectin lyase-like"/>
    <property type="match status" value="1"/>
</dbReference>
<dbReference type="EMBL" id="CP031039">
    <property type="protein sequence ID" value="QDZ21625.1"/>
    <property type="molecule type" value="Genomic_DNA"/>
</dbReference>
<keyword evidence="1" id="KW-0677">Repeat</keyword>
<organism evidence="6 7">
    <name type="scientific">Chloropicon primus</name>
    <dbReference type="NCBI Taxonomy" id="1764295"/>
    <lineage>
        <taxon>Eukaryota</taxon>
        <taxon>Viridiplantae</taxon>
        <taxon>Chlorophyta</taxon>
        <taxon>Chloropicophyceae</taxon>
        <taxon>Chloropicales</taxon>
        <taxon>Chloropicaceae</taxon>
        <taxon>Chloropicon</taxon>
    </lineage>
</organism>
<dbReference type="InterPro" id="IPR011050">
    <property type="entry name" value="Pectin_lyase_fold/virulence"/>
</dbReference>